<gene>
    <name evidence="1" type="ORF">BC349_04260</name>
</gene>
<name>A0ABR7M5Q0_9BACT</name>
<evidence type="ECO:0000313" key="1">
    <source>
        <dbReference type="EMBL" id="MBC6490169.1"/>
    </source>
</evidence>
<keyword evidence="2" id="KW-1185">Reference proteome</keyword>
<accession>A0ABR7M5Q0</accession>
<reference evidence="1 2" key="1">
    <citation type="submission" date="2016-07" db="EMBL/GenBank/DDBJ databases">
        <title>Genome analysis of Flavihumibacter stibioxidans YS-17.</title>
        <authorList>
            <person name="Shi K."/>
            <person name="Han Y."/>
            <person name="Wang G."/>
        </authorList>
    </citation>
    <scope>NUCLEOTIDE SEQUENCE [LARGE SCALE GENOMIC DNA]</scope>
    <source>
        <strain evidence="1 2">YS-17</strain>
    </source>
</reference>
<organism evidence="1 2">
    <name type="scientific">Flavihumibacter stibioxidans</name>
    <dbReference type="NCBI Taxonomy" id="1834163"/>
    <lineage>
        <taxon>Bacteria</taxon>
        <taxon>Pseudomonadati</taxon>
        <taxon>Bacteroidota</taxon>
        <taxon>Chitinophagia</taxon>
        <taxon>Chitinophagales</taxon>
        <taxon>Chitinophagaceae</taxon>
        <taxon>Flavihumibacter</taxon>
    </lineage>
</organism>
<dbReference type="RefSeq" id="WP_187255493.1">
    <property type="nucleotide sequence ID" value="NZ_JBHULF010000006.1"/>
</dbReference>
<sequence>MKKDEVPQDKRIIHGEDNSLAKVVYVTNQEGKYETSISEGWEAENLAMSQAWDEIDEKIEATRQKVLAGELSPIAYYMEKALMTPASLARYAGFWRFFVSRHLKPAGFKKLTDEKLQRYASVLGVAVDDLKHFSGK</sequence>
<evidence type="ECO:0000313" key="2">
    <source>
        <dbReference type="Proteomes" id="UP000765802"/>
    </source>
</evidence>
<proteinExistence type="predicted"/>
<dbReference type="EMBL" id="MBUA01000001">
    <property type="protein sequence ID" value="MBC6490169.1"/>
    <property type="molecule type" value="Genomic_DNA"/>
</dbReference>
<protein>
    <recommendedName>
        <fullName evidence="3">HTH cro/C1-type domain-containing protein</fullName>
    </recommendedName>
</protein>
<comment type="caution">
    <text evidence="1">The sequence shown here is derived from an EMBL/GenBank/DDBJ whole genome shotgun (WGS) entry which is preliminary data.</text>
</comment>
<dbReference type="Proteomes" id="UP000765802">
    <property type="component" value="Unassembled WGS sequence"/>
</dbReference>
<evidence type="ECO:0008006" key="3">
    <source>
        <dbReference type="Google" id="ProtNLM"/>
    </source>
</evidence>